<reference evidence="1 2" key="1">
    <citation type="journal article" date="2016" name="Proc. Natl. Acad. Sci. U.S.A.">
        <title>Comparative genomics of biotechnologically important yeasts.</title>
        <authorList>
            <person name="Riley R."/>
            <person name="Haridas S."/>
            <person name="Wolfe K.H."/>
            <person name="Lopes M.R."/>
            <person name="Hittinger C.T."/>
            <person name="Goeker M."/>
            <person name="Salamov A.A."/>
            <person name="Wisecaver J.H."/>
            <person name="Long T.M."/>
            <person name="Calvey C.H."/>
            <person name="Aerts A.L."/>
            <person name="Barry K.W."/>
            <person name="Choi C."/>
            <person name="Clum A."/>
            <person name="Coughlan A.Y."/>
            <person name="Deshpande S."/>
            <person name="Douglass A.P."/>
            <person name="Hanson S.J."/>
            <person name="Klenk H.-P."/>
            <person name="LaButti K.M."/>
            <person name="Lapidus A."/>
            <person name="Lindquist E.A."/>
            <person name="Lipzen A.M."/>
            <person name="Meier-Kolthoff J.P."/>
            <person name="Ohm R.A."/>
            <person name="Otillar R.P."/>
            <person name="Pangilinan J.L."/>
            <person name="Peng Y."/>
            <person name="Rokas A."/>
            <person name="Rosa C.A."/>
            <person name="Scheuner C."/>
            <person name="Sibirny A.A."/>
            <person name="Slot J.C."/>
            <person name="Stielow J.B."/>
            <person name="Sun H."/>
            <person name="Kurtzman C.P."/>
            <person name="Blackwell M."/>
            <person name="Grigoriev I.V."/>
            <person name="Jeffries T.W."/>
        </authorList>
    </citation>
    <scope>NUCLEOTIDE SEQUENCE [LARGE SCALE GENOMIC DNA]</scope>
    <source>
        <strain evidence="1 2">NRRL Y-2026</strain>
    </source>
</reference>
<organism evidence="1 2">
    <name type="scientific">Pichia membranifaciens NRRL Y-2026</name>
    <dbReference type="NCBI Taxonomy" id="763406"/>
    <lineage>
        <taxon>Eukaryota</taxon>
        <taxon>Fungi</taxon>
        <taxon>Dikarya</taxon>
        <taxon>Ascomycota</taxon>
        <taxon>Saccharomycotina</taxon>
        <taxon>Pichiomycetes</taxon>
        <taxon>Pichiales</taxon>
        <taxon>Pichiaceae</taxon>
        <taxon>Pichia</taxon>
    </lineage>
</organism>
<dbReference type="Proteomes" id="UP000094455">
    <property type="component" value="Unassembled WGS sequence"/>
</dbReference>
<gene>
    <name evidence="1" type="ORF">PICMEDRAFT_74854</name>
</gene>
<proteinExistence type="predicted"/>
<dbReference type="GeneID" id="30181581"/>
<evidence type="ECO:0000313" key="2">
    <source>
        <dbReference type="Proteomes" id="UP000094455"/>
    </source>
</evidence>
<dbReference type="EMBL" id="KV454008">
    <property type="protein sequence ID" value="ODQ44249.1"/>
    <property type="molecule type" value="Genomic_DNA"/>
</dbReference>
<protein>
    <submittedName>
        <fullName evidence="1">Uncharacterized protein</fullName>
    </submittedName>
</protein>
<keyword evidence="2" id="KW-1185">Reference proteome</keyword>
<dbReference type="RefSeq" id="XP_019015362.1">
    <property type="nucleotide sequence ID" value="XM_019164894.1"/>
</dbReference>
<sequence length="173" mass="19371">MVTLMQCAVTRVAVFTAVSRTWTPIPAAVDKAFTLVLQEQPSFGGAMGTLSICIYQGPQLFLHASQGLKIYKRKPDLAVKYWDLQTNQWCKIQVTLDSPNVFDNCIQLCEAAVGVEVVNKETERVPVEAVGQTVLPVTDTELKKHLHSRMIDPEFALLVRGFVYRSAEIRPDY</sequence>
<dbReference type="OrthoDB" id="10647401at2759"/>
<evidence type="ECO:0000313" key="1">
    <source>
        <dbReference type="EMBL" id="ODQ44249.1"/>
    </source>
</evidence>
<dbReference type="AlphaFoldDB" id="A0A1E3NDP1"/>
<accession>A0A1E3NDP1</accession>
<name>A0A1E3NDP1_9ASCO</name>